<feature type="transmembrane region" description="Helical" evidence="1">
    <location>
        <begin position="80"/>
        <end position="103"/>
    </location>
</feature>
<organism evidence="2">
    <name type="scientific">Bacillus aerius</name>
    <dbReference type="NCBI Taxonomy" id="293388"/>
    <lineage>
        <taxon>Bacteria</taxon>
        <taxon>Bacillati</taxon>
        <taxon>Bacillota</taxon>
        <taxon>Bacilli</taxon>
        <taxon>Bacillales</taxon>
        <taxon>Bacillaceae</taxon>
        <taxon>Bacillus</taxon>
    </lineage>
</organism>
<feature type="transmembrane region" description="Helical" evidence="1">
    <location>
        <begin position="348"/>
        <end position="367"/>
    </location>
</feature>
<sequence length="368" mass="41847">MYDRSIMGYLNYIGTILFSFIVMVGIIFYRGMIPNSYLNSFIFTSIYIVATANINRCVLPYRRQQPGLVFISKQLLMKHLFFTMKKGYAVQLLLACLISSIFLSVEKEYLIIILSIVAIILSFASQLLSGLFNIMNRVLLLLQFWYIITSILEAVIILQIVQSLLIYIYISNSHRIPMTIGLSFLKSANKKYRSGNILHLFLSYMNSNKILIVLIGTLASVLTYFAQSLLTKVENLPALILVYINFITILEILIGSKKEEIMLDKARVEMLQASLIVGPYERFKSSTIYLLCLVLIFISACGIVGVMINTSDISINLKNMLSIPIIIFIGVVYFRKTELLINDYQHTLLKLSLPILLLICITIFTITS</sequence>
<feature type="transmembrane region" description="Helical" evidence="1">
    <location>
        <begin position="210"/>
        <end position="230"/>
    </location>
</feature>
<feature type="transmembrane region" description="Helical" evidence="1">
    <location>
        <begin position="41"/>
        <end position="59"/>
    </location>
</feature>
<dbReference type="AlphaFoldDB" id="A0AB39J2H1"/>
<name>A0AB39J2H1_9BACI</name>
<feature type="transmembrane region" description="Helical" evidence="1">
    <location>
        <begin position="139"/>
        <end position="160"/>
    </location>
</feature>
<accession>A0AB39J2H1</accession>
<feature type="transmembrane region" description="Helical" evidence="1">
    <location>
        <begin position="9"/>
        <end position="29"/>
    </location>
</feature>
<feature type="transmembrane region" description="Helical" evidence="1">
    <location>
        <begin position="236"/>
        <end position="255"/>
    </location>
</feature>
<feature type="transmembrane region" description="Helical" evidence="1">
    <location>
        <begin position="288"/>
        <end position="308"/>
    </location>
</feature>
<proteinExistence type="predicted"/>
<keyword evidence="1" id="KW-1133">Transmembrane helix</keyword>
<evidence type="ECO:0000256" key="1">
    <source>
        <dbReference type="SAM" id="Phobius"/>
    </source>
</evidence>
<gene>
    <name evidence="2" type="ORF">AB4922_17165</name>
</gene>
<feature type="transmembrane region" description="Helical" evidence="1">
    <location>
        <begin position="166"/>
        <end position="185"/>
    </location>
</feature>
<reference evidence="2" key="1">
    <citation type="submission" date="2024-07" db="EMBL/GenBank/DDBJ databases">
        <authorList>
            <person name="Wang K."/>
            <person name="Liang S."/>
            <person name="Wang S."/>
        </authorList>
    </citation>
    <scope>NUCLEOTIDE SEQUENCE</scope>
    <source>
        <strain evidence="2">KW1</strain>
    </source>
</reference>
<feature type="transmembrane region" description="Helical" evidence="1">
    <location>
        <begin position="320"/>
        <end position="336"/>
    </location>
</feature>
<evidence type="ECO:0000313" key="2">
    <source>
        <dbReference type="EMBL" id="XDL61062.1"/>
    </source>
</evidence>
<keyword evidence="1" id="KW-0812">Transmembrane</keyword>
<dbReference type="RefSeq" id="WP_234781021.1">
    <property type="nucleotide sequence ID" value="NZ_CP162911.1"/>
</dbReference>
<protein>
    <submittedName>
        <fullName evidence="2">Uncharacterized protein</fullName>
    </submittedName>
</protein>
<feature type="transmembrane region" description="Helical" evidence="1">
    <location>
        <begin position="109"/>
        <end position="132"/>
    </location>
</feature>
<keyword evidence="1" id="KW-0472">Membrane</keyword>
<dbReference type="EMBL" id="CP162911">
    <property type="protein sequence ID" value="XDL61062.1"/>
    <property type="molecule type" value="Genomic_DNA"/>
</dbReference>